<proteinExistence type="predicted"/>
<feature type="domain" description="Gingipain" evidence="2">
    <location>
        <begin position="405"/>
        <end position="782"/>
    </location>
</feature>
<evidence type="ECO:0000259" key="3">
    <source>
        <dbReference type="Pfam" id="PF15711"/>
    </source>
</evidence>
<evidence type="ECO:0000313" key="4">
    <source>
        <dbReference type="EMBL" id="TXK36762.1"/>
    </source>
</evidence>
<evidence type="ECO:0000259" key="2">
    <source>
        <dbReference type="Pfam" id="PF01364"/>
    </source>
</evidence>
<feature type="domain" description="ILEI/PANDER" evidence="3">
    <location>
        <begin position="1119"/>
        <end position="1196"/>
    </location>
</feature>
<dbReference type="OrthoDB" id="9757650at2"/>
<dbReference type="Gene3D" id="3.40.50.1460">
    <property type="match status" value="1"/>
</dbReference>
<protein>
    <recommendedName>
        <fullName evidence="6">Transporter</fullName>
    </recommendedName>
</protein>
<feature type="signal peptide" evidence="1">
    <location>
        <begin position="1"/>
        <end position="28"/>
    </location>
</feature>
<dbReference type="InterPro" id="IPR039477">
    <property type="entry name" value="ILEI/PANDER_dom"/>
</dbReference>
<dbReference type="Gene3D" id="2.60.40.4070">
    <property type="match status" value="1"/>
</dbReference>
<feature type="chain" id="PRO_5022721243" description="Transporter" evidence="1">
    <location>
        <begin position="29"/>
        <end position="1681"/>
    </location>
</feature>
<sequence length="1681" mass="186335">MSFNLFARRMLLAVCLLVGVFVATSARAQAVYGNEWINYSQSYYKLKVVTTGLHRLDFALLDSMGLSSVDPRHFQIFRRGQEISIYVAGEATGQLNSQSYIEFFGERNDGALDRELFKNPAHQTHQQYSLYTDTAAYFLTYSPQGGKRMREINPAVDGRTPEPYHLQKVVYVNTDRYQYGKPYSANRMPWMDVGEGYSSNHSISARSYTITEITNVEPSGPNPTVEYGTVGVNPLRQEFHINALIGSAARRLGTYSYEPYLPTKDKQQLNFNEINAQGRVVLQVLPIAEPTRYNAIGFTYGKVTFPQKPIFAGRSMFIYTDSTRAANPYFEFTNAPESVIAYDVTNPANIVRIVGYSKGTSKGFMVPTTASSHKILLANTALPYKPVGRKELIRFRDIAPDAYNYLIITNKRLMKPVNGASMSAPAEFAAYRASQAGGGYDTLLMHMDQVVNQFHYGEFSVNSVRRMMKFMMTSARQKHLFIIGKGVKYAADDYNWSIYPGKFSYYHVGARHPKVHEMDLVPTGIAPVSDVFFTADFHNSSYVPQIPTGRLAVTTPESIIHYLNKVKEHEALSETLPWRKNILQLGGGKLTSEINLISSYLRNYAQIAQGPLLGANVLERYRQNVSEVVETVNVSEEVNAGLSLITFFGHSAPGTSDLDIGFVSSAVTGYRNKGKYPIMIMNGCNAGDAFIPGNISFGEDWLQTPDRGAIAFMAHAEAGYPNFLNLYTANLYTAAFQDPAHYGNSIGQIQQETIRRVSRNTTSDLAVAMMTQVVLQGDPAIKPYAPAKPDYAFIDGEVDIHATDGTVLTAASENFTIDLGVTNFGKAITESIYVSVKRTLSDNSVLVTDPIKLKPILKKDRIHLTLDNAGVAAMGMNTFEVTLDPDNLIEELDKQNNTLRFQHFFPVSGLFVLSPQDYSIVNSNQVKLTIQATDQENKGKGYFFEMDTTSTFNSSLKQTFTAQSTLLPTWDVTLPAVAGGSDSTVFYWRARFQQYEAGEDTLWAASSFRYIPGSKAGWSQSHYDQFSHAVTTDIVNKGKETLNWEFNPFQSVVEIRTVGGDERYTQTAYGMYVNNTHELNGACGSPATSVVPRLYFIVLNDITLEKVTDIPGHTGCTAERHLFEFGDMRTVANQAKVEAFLKAVPANYHVAVMSVNNVPFSNFSATLRAAFRSIGSSLIDKLQTGHPLAMVGRKGAAPGTVQEMSASEEDETPATSQSAVLRVTLESRRPAGTITSTVIGPAQNWESVFTQIQAAGAGDKFELRVNGITNSGEQRQVAVTSAGKTIDLTSISAEEYPYVQLTAFVADTLARTAPQLKQWVVLYEGAPEGVIRPDLVKVSEAILSEQANRGSISVPMAFQNVSAYAFKDSLTVEVTVTGEGIQPVTTLLKIAPLASNQTAYFAYTMNTMALSGTYRVSMYVNPRLQLEQHYYNNIFEVPFKVKPRLQPIVNVAFDGIHIMDGELVSPSPLISVTVKDENKHNFLQDPASMSLVLISEAGVETDVDLIGNPQEVKYFPADEKNDFRLEYKPTLLNNGKYTMEVRARDVAGVPSGISPYRIGFEVVKESTVTNFYPFPNPFSTKTNFIFTLTGMEIPKDLKIQIMTVTGKVVKEIMKEEIGPIRIGNNKSEYAWDGTDMFGDRLANGVYLYRVVMGQTEEEMKHRATAGDKAFKNGYGKLYILR</sequence>
<comment type="caution">
    <text evidence="4">The sequence shown here is derived from an EMBL/GenBank/DDBJ whole genome shotgun (WGS) entry which is preliminary data.</text>
</comment>
<dbReference type="GO" id="GO:0008234">
    <property type="term" value="F:cysteine-type peptidase activity"/>
    <property type="evidence" value="ECO:0007669"/>
    <property type="project" value="InterPro"/>
</dbReference>
<accession>A0A5C8JH85</accession>
<dbReference type="Gene3D" id="2.60.40.10">
    <property type="entry name" value="Immunoglobulins"/>
    <property type="match status" value="1"/>
</dbReference>
<organism evidence="4 5">
    <name type="scientific">Pontibacter qinzhouensis</name>
    <dbReference type="NCBI Taxonomy" id="2603253"/>
    <lineage>
        <taxon>Bacteria</taxon>
        <taxon>Pseudomonadati</taxon>
        <taxon>Bacteroidota</taxon>
        <taxon>Cytophagia</taxon>
        <taxon>Cytophagales</taxon>
        <taxon>Hymenobacteraceae</taxon>
        <taxon>Pontibacter</taxon>
    </lineage>
</organism>
<dbReference type="Proteomes" id="UP000321926">
    <property type="component" value="Unassembled WGS sequence"/>
</dbReference>
<keyword evidence="1" id="KW-0732">Signal</keyword>
<dbReference type="SUPFAM" id="SSF52129">
    <property type="entry name" value="Caspase-like"/>
    <property type="match status" value="1"/>
</dbReference>
<dbReference type="CDD" id="cd02258">
    <property type="entry name" value="Peptidase_C25_N"/>
    <property type="match status" value="1"/>
</dbReference>
<keyword evidence="5" id="KW-1185">Reference proteome</keyword>
<dbReference type="Pfam" id="PF01364">
    <property type="entry name" value="Peptidase_C25"/>
    <property type="match status" value="1"/>
</dbReference>
<gene>
    <name evidence="4" type="ORF">FVR03_16945</name>
</gene>
<evidence type="ECO:0000313" key="5">
    <source>
        <dbReference type="Proteomes" id="UP000321926"/>
    </source>
</evidence>
<dbReference type="EMBL" id="VRTY01000071">
    <property type="protein sequence ID" value="TXK36762.1"/>
    <property type="molecule type" value="Genomic_DNA"/>
</dbReference>
<dbReference type="InterPro" id="IPR001769">
    <property type="entry name" value="Gingipain"/>
</dbReference>
<dbReference type="RefSeq" id="WP_147922949.1">
    <property type="nucleotide sequence ID" value="NZ_VRTY01000071.1"/>
</dbReference>
<reference evidence="4 5" key="1">
    <citation type="submission" date="2019-08" db="EMBL/GenBank/DDBJ databases">
        <authorList>
            <person name="Shi S."/>
        </authorList>
    </citation>
    <scope>NUCLEOTIDE SEQUENCE [LARGE SCALE GENOMIC DNA]</scope>
    <source>
        <strain evidence="4 5">GY10130</strain>
    </source>
</reference>
<dbReference type="Pfam" id="PF15711">
    <property type="entry name" value="ILEI"/>
    <property type="match status" value="1"/>
</dbReference>
<dbReference type="GO" id="GO:0006508">
    <property type="term" value="P:proteolysis"/>
    <property type="evidence" value="ECO:0007669"/>
    <property type="project" value="InterPro"/>
</dbReference>
<dbReference type="InterPro" id="IPR029030">
    <property type="entry name" value="Caspase-like_dom_sf"/>
</dbReference>
<name>A0A5C8JH85_9BACT</name>
<evidence type="ECO:0008006" key="6">
    <source>
        <dbReference type="Google" id="ProtNLM"/>
    </source>
</evidence>
<evidence type="ECO:0000256" key="1">
    <source>
        <dbReference type="SAM" id="SignalP"/>
    </source>
</evidence>
<dbReference type="InterPro" id="IPR013783">
    <property type="entry name" value="Ig-like_fold"/>
</dbReference>